<accession>A0A8S9TBA5</accession>
<dbReference type="Proteomes" id="UP000029738">
    <property type="component" value="Unassembled WGS sequence"/>
</dbReference>
<dbReference type="EMBL" id="JHEG04000001">
    <property type="protein sequence ID" value="KAF3888894.1"/>
    <property type="molecule type" value="Genomic_DNA"/>
</dbReference>
<comment type="caution">
    <text evidence="1">The sequence shown here is derived from an EMBL/GenBank/DDBJ whole genome shotgun (WGS) entry which is preliminary data.</text>
</comment>
<dbReference type="RefSeq" id="WP_167844763.1">
    <property type="nucleotide sequence ID" value="NZ_JHEG04000001.1"/>
</dbReference>
<keyword evidence="2" id="KW-1185">Reference proteome</keyword>
<proteinExistence type="predicted"/>
<organism evidence="1 2">
    <name type="scientific">Tolypothrix bouteillei VB521301</name>
    <dbReference type="NCBI Taxonomy" id="1479485"/>
    <lineage>
        <taxon>Bacteria</taxon>
        <taxon>Bacillati</taxon>
        <taxon>Cyanobacteriota</taxon>
        <taxon>Cyanophyceae</taxon>
        <taxon>Nostocales</taxon>
        <taxon>Tolypothrichaceae</taxon>
        <taxon>Tolypothrix</taxon>
    </lineage>
</organism>
<gene>
    <name evidence="1" type="ORF">DA73_0400027990</name>
</gene>
<evidence type="ECO:0000313" key="1">
    <source>
        <dbReference type="EMBL" id="KAF3888894.1"/>
    </source>
</evidence>
<dbReference type="AlphaFoldDB" id="A0A8S9TBA5"/>
<name>A0A8S9TBA5_9CYAN</name>
<sequence>MSVNTFLHQQTHHTRLEAPLFGLRSVLILLQCQPLRLCVVRNPGDEPGFFLSTSITLWKLTSTNDNFLL</sequence>
<protein>
    <submittedName>
        <fullName evidence="1">Uncharacterized protein</fullName>
    </submittedName>
</protein>
<evidence type="ECO:0000313" key="2">
    <source>
        <dbReference type="Proteomes" id="UP000029738"/>
    </source>
</evidence>
<reference evidence="1" key="1">
    <citation type="journal article" date="2015" name="Genome Announc.">
        <title>Draft Genome Sequence of Tolypothrix boutellei Strain VB521301.</title>
        <authorList>
            <person name="Chandrababunaidu M.M."/>
            <person name="Singh D."/>
            <person name="Sen D."/>
            <person name="Bhan S."/>
            <person name="Das S."/>
            <person name="Gupta A."/>
            <person name="Adhikary S.P."/>
            <person name="Tripathy S."/>
        </authorList>
    </citation>
    <scope>NUCLEOTIDE SEQUENCE</scope>
    <source>
        <strain evidence="1">VB521301</strain>
    </source>
</reference>
<reference evidence="1" key="2">
    <citation type="submission" date="2019-11" db="EMBL/GenBank/DDBJ databases">
        <title>Improved Assembly of Tolypothrix boutellei genome.</title>
        <authorList>
            <person name="Sarangi A.N."/>
            <person name="Mukherjee M."/>
            <person name="Ghosh S."/>
            <person name="Singh D."/>
            <person name="Das A."/>
            <person name="Kant S."/>
            <person name="Prusty A."/>
            <person name="Tripathy S."/>
        </authorList>
    </citation>
    <scope>NUCLEOTIDE SEQUENCE</scope>
    <source>
        <strain evidence="1">VB521301</strain>
    </source>
</reference>